<keyword evidence="3" id="KW-0804">Transcription</keyword>
<dbReference type="Gene3D" id="1.10.357.10">
    <property type="entry name" value="Tetracycline Repressor, domain 2"/>
    <property type="match status" value="1"/>
</dbReference>
<dbReference type="Pfam" id="PF00440">
    <property type="entry name" value="TetR_N"/>
    <property type="match status" value="1"/>
</dbReference>
<dbReference type="InterPro" id="IPR009057">
    <property type="entry name" value="Homeodomain-like_sf"/>
</dbReference>
<dbReference type="GO" id="GO:0003677">
    <property type="term" value="F:DNA binding"/>
    <property type="evidence" value="ECO:0007669"/>
    <property type="project" value="UniProtKB-UniRule"/>
</dbReference>
<evidence type="ECO:0000313" key="8">
    <source>
        <dbReference type="Proteomes" id="UP000077752"/>
    </source>
</evidence>
<dbReference type="PANTHER" id="PTHR47506">
    <property type="entry name" value="TRANSCRIPTIONAL REGULATORY PROTEIN"/>
    <property type="match status" value="1"/>
</dbReference>
<sequence length="210" mass="24196">MDIPMKAPRRGRPPKISRSDPDTRRALIRCGVELLTEQGFNTTGIEQVLKRVSVPKGSFYHYFDSKDAFGREVLAEYGNFFERRLRRILLNPHREPLERIEDLLQESLIGMEKYNWRRGCLVGNLGQEVTLLPDDFRDQIEKIFRVWEALLSQCLQEAQANQSIAQSVECQQLAAFFWIGWEGAITRARLCESGHPLSIFVRGFLAGIAR</sequence>
<keyword evidence="1" id="KW-0805">Transcription regulation</keyword>
<dbReference type="SUPFAM" id="SSF46689">
    <property type="entry name" value="Homeodomain-like"/>
    <property type="match status" value="1"/>
</dbReference>
<protein>
    <submittedName>
        <fullName evidence="7">TetR family transcriptional regulator</fullName>
    </submittedName>
</protein>
<evidence type="ECO:0000313" key="7">
    <source>
        <dbReference type="EMBL" id="OAI91350.1"/>
    </source>
</evidence>
<gene>
    <name evidence="7" type="ORF">AYO28_21985</name>
</gene>
<dbReference type="SUPFAM" id="SSF48498">
    <property type="entry name" value="Tetracyclin repressor-like, C-terminal domain"/>
    <property type="match status" value="1"/>
</dbReference>
<dbReference type="Proteomes" id="UP000077752">
    <property type="component" value="Unassembled WGS sequence"/>
</dbReference>
<dbReference type="PRINTS" id="PR00455">
    <property type="entry name" value="HTHTETR"/>
</dbReference>
<feature type="region of interest" description="Disordered" evidence="5">
    <location>
        <begin position="1"/>
        <end position="21"/>
    </location>
</feature>
<feature type="DNA-binding region" description="H-T-H motif" evidence="4">
    <location>
        <begin position="44"/>
        <end position="63"/>
    </location>
</feature>
<dbReference type="InterPro" id="IPR036271">
    <property type="entry name" value="Tet_transcr_reg_TetR-rel_C_sf"/>
</dbReference>
<evidence type="ECO:0000256" key="4">
    <source>
        <dbReference type="PROSITE-ProRule" id="PRU00335"/>
    </source>
</evidence>
<accession>A0A177SLF1</accession>
<evidence type="ECO:0000256" key="1">
    <source>
        <dbReference type="ARBA" id="ARBA00023015"/>
    </source>
</evidence>
<dbReference type="InterPro" id="IPR011075">
    <property type="entry name" value="TetR_C"/>
</dbReference>
<dbReference type="InterPro" id="IPR001647">
    <property type="entry name" value="HTH_TetR"/>
</dbReference>
<keyword evidence="2 4" id="KW-0238">DNA-binding</keyword>
<dbReference type="AlphaFoldDB" id="A0A177SLF1"/>
<name>A0A177SLF1_PSEPU</name>
<dbReference type="PROSITE" id="PS50977">
    <property type="entry name" value="HTH_TETR_2"/>
    <property type="match status" value="1"/>
</dbReference>
<reference evidence="7 8" key="1">
    <citation type="submission" date="2016-03" db="EMBL/GenBank/DDBJ databases">
        <title>Draft Genome Assembly of Pseudomonas putida strain CBF10-2.</title>
        <authorList>
            <person name="Iyer R.S."/>
            <person name="Damania A."/>
        </authorList>
    </citation>
    <scope>NUCLEOTIDE SEQUENCE [LARGE SCALE GENOMIC DNA]</scope>
    <source>
        <strain evidence="7 8">CBF10-2</strain>
    </source>
</reference>
<evidence type="ECO:0000256" key="2">
    <source>
        <dbReference type="ARBA" id="ARBA00023125"/>
    </source>
</evidence>
<evidence type="ECO:0000259" key="6">
    <source>
        <dbReference type="PROSITE" id="PS50977"/>
    </source>
</evidence>
<proteinExistence type="predicted"/>
<dbReference type="Pfam" id="PF16925">
    <property type="entry name" value="TetR_C_13"/>
    <property type="match status" value="1"/>
</dbReference>
<evidence type="ECO:0000256" key="5">
    <source>
        <dbReference type="SAM" id="MobiDB-lite"/>
    </source>
</evidence>
<feature type="domain" description="HTH tetR-type" evidence="6">
    <location>
        <begin position="21"/>
        <end position="81"/>
    </location>
</feature>
<comment type="caution">
    <text evidence="7">The sequence shown here is derived from an EMBL/GenBank/DDBJ whole genome shotgun (WGS) entry which is preliminary data.</text>
</comment>
<dbReference type="PANTHER" id="PTHR47506:SF6">
    <property type="entry name" value="HTH-TYPE TRANSCRIPTIONAL REPRESSOR NEMR"/>
    <property type="match status" value="1"/>
</dbReference>
<dbReference type="EMBL" id="LUCV01000026">
    <property type="protein sequence ID" value="OAI91350.1"/>
    <property type="molecule type" value="Genomic_DNA"/>
</dbReference>
<organism evidence="7 8">
    <name type="scientific">Pseudomonas putida</name>
    <name type="common">Arthrobacter siderocapsulatus</name>
    <dbReference type="NCBI Taxonomy" id="303"/>
    <lineage>
        <taxon>Bacteria</taxon>
        <taxon>Pseudomonadati</taxon>
        <taxon>Pseudomonadota</taxon>
        <taxon>Gammaproteobacteria</taxon>
        <taxon>Pseudomonadales</taxon>
        <taxon>Pseudomonadaceae</taxon>
        <taxon>Pseudomonas</taxon>
    </lineage>
</organism>
<evidence type="ECO:0000256" key="3">
    <source>
        <dbReference type="ARBA" id="ARBA00023163"/>
    </source>
</evidence>